<sequence>MKSTGRLFCRRKNIEVLSMDEWQLRKIRRDGTRFPFLLSPRTLLAVVGVVKLRDRGQDSDDSDRDFAGF</sequence>
<dbReference type="AlphaFoldDB" id="A0A8X6T790"/>
<reference evidence="1" key="1">
    <citation type="submission" date="2020-08" db="EMBL/GenBank/DDBJ databases">
        <title>Multicomponent nature underlies the extraordinary mechanical properties of spider dragline silk.</title>
        <authorList>
            <person name="Kono N."/>
            <person name="Nakamura H."/>
            <person name="Mori M."/>
            <person name="Yoshida Y."/>
            <person name="Ohtoshi R."/>
            <person name="Malay A.D."/>
            <person name="Moran D.A.P."/>
            <person name="Tomita M."/>
            <person name="Numata K."/>
            <person name="Arakawa K."/>
        </authorList>
    </citation>
    <scope>NUCLEOTIDE SEQUENCE</scope>
</reference>
<organism evidence="1 2">
    <name type="scientific">Nephila pilipes</name>
    <name type="common">Giant wood spider</name>
    <name type="synonym">Nephila maculata</name>
    <dbReference type="NCBI Taxonomy" id="299642"/>
    <lineage>
        <taxon>Eukaryota</taxon>
        <taxon>Metazoa</taxon>
        <taxon>Ecdysozoa</taxon>
        <taxon>Arthropoda</taxon>
        <taxon>Chelicerata</taxon>
        <taxon>Arachnida</taxon>
        <taxon>Araneae</taxon>
        <taxon>Araneomorphae</taxon>
        <taxon>Entelegynae</taxon>
        <taxon>Araneoidea</taxon>
        <taxon>Nephilidae</taxon>
        <taxon>Nephila</taxon>
    </lineage>
</organism>
<dbReference type="Proteomes" id="UP000887013">
    <property type="component" value="Unassembled WGS sequence"/>
</dbReference>
<keyword evidence="2" id="KW-1185">Reference proteome</keyword>
<accession>A0A8X6T790</accession>
<name>A0A8X6T790_NEPPI</name>
<gene>
    <name evidence="1" type="ORF">NPIL_71141</name>
</gene>
<evidence type="ECO:0000313" key="2">
    <source>
        <dbReference type="Proteomes" id="UP000887013"/>
    </source>
</evidence>
<dbReference type="EMBL" id="BMAW01097260">
    <property type="protein sequence ID" value="GFS78850.1"/>
    <property type="molecule type" value="Genomic_DNA"/>
</dbReference>
<evidence type="ECO:0000313" key="1">
    <source>
        <dbReference type="EMBL" id="GFS78850.1"/>
    </source>
</evidence>
<proteinExistence type="predicted"/>
<protein>
    <submittedName>
        <fullName evidence="1">Uncharacterized protein</fullName>
    </submittedName>
</protein>
<comment type="caution">
    <text evidence="1">The sequence shown here is derived from an EMBL/GenBank/DDBJ whole genome shotgun (WGS) entry which is preliminary data.</text>
</comment>